<sequence length="222" mass="23858">MKKNSPPTAPTIVCPVAGASSYNVIPRFLITTGVEPDGQSQMVEVKIDAGAWINSVDSPERFSAGGYLGNSAKTVFQPETLAAGSHSITIRCLDSDTESASPEVTRAFTVLPTPFETITANETHVKAAHIQTLRTAVNMARSYYNLPPTTWSEEIAAGKTAVKNWPVHITELQKAIEPIIAVINGFDSSSVFDVPPITWLPIGTGRPKAAVMNQLRELLLSL</sequence>
<dbReference type="EMBL" id="VSSQ01056077">
    <property type="protein sequence ID" value="MPN09941.1"/>
    <property type="molecule type" value="Genomic_DNA"/>
</dbReference>
<accession>A0A645F6P3</accession>
<name>A0A645F6P3_9ZZZZ</name>
<evidence type="ECO:0000313" key="1">
    <source>
        <dbReference type="EMBL" id="MPN09941.1"/>
    </source>
</evidence>
<reference evidence="1" key="1">
    <citation type="submission" date="2019-08" db="EMBL/GenBank/DDBJ databases">
        <authorList>
            <person name="Kucharzyk K."/>
            <person name="Murdoch R.W."/>
            <person name="Higgins S."/>
            <person name="Loffler F."/>
        </authorList>
    </citation>
    <scope>NUCLEOTIDE SEQUENCE</scope>
</reference>
<organism evidence="1">
    <name type="scientific">bioreactor metagenome</name>
    <dbReference type="NCBI Taxonomy" id="1076179"/>
    <lineage>
        <taxon>unclassified sequences</taxon>
        <taxon>metagenomes</taxon>
        <taxon>ecological metagenomes</taxon>
    </lineage>
</organism>
<gene>
    <name evidence="1" type="ORF">SDC9_157234</name>
</gene>
<dbReference type="AlphaFoldDB" id="A0A645F6P3"/>
<proteinExistence type="predicted"/>
<protein>
    <submittedName>
        <fullName evidence="1">Uncharacterized protein</fullName>
    </submittedName>
</protein>
<comment type="caution">
    <text evidence="1">The sequence shown here is derived from an EMBL/GenBank/DDBJ whole genome shotgun (WGS) entry which is preliminary data.</text>
</comment>